<dbReference type="Proteomes" id="UP000187209">
    <property type="component" value="Unassembled WGS sequence"/>
</dbReference>
<keyword evidence="3" id="KW-1185">Reference proteome</keyword>
<gene>
    <name evidence="2" type="ORF">SteCoe_25287</name>
</gene>
<dbReference type="EMBL" id="MPUH01000684">
    <property type="protein sequence ID" value="OMJ75553.1"/>
    <property type="molecule type" value="Genomic_DNA"/>
</dbReference>
<proteinExistence type="predicted"/>
<accession>A0A1R2BFK8</accession>
<sequence length="204" mass="24174">MLKSQNLRANHDKNSQETPTRISFLRNHQQKLEKAPEKKLLKKKNKRFNSTLPEELAKIYKVSSSPSQKVPELIIKPTIRSKTRKNTIRSQEAIEKSTKFPEINTPKSGKLKAKDEFKNKEDKLEALINNFIDETQKTQRYLRLNKDSQYADLNTGENLHYEINLNDFRGRELVAYQKDCKKNLEIEKIRQKNYRRYKRKLIIG</sequence>
<protein>
    <submittedName>
        <fullName evidence="2">Uncharacterized protein</fullName>
    </submittedName>
</protein>
<organism evidence="2 3">
    <name type="scientific">Stentor coeruleus</name>
    <dbReference type="NCBI Taxonomy" id="5963"/>
    <lineage>
        <taxon>Eukaryota</taxon>
        <taxon>Sar</taxon>
        <taxon>Alveolata</taxon>
        <taxon>Ciliophora</taxon>
        <taxon>Postciliodesmatophora</taxon>
        <taxon>Heterotrichea</taxon>
        <taxon>Heterotrichida</taxon>
        <taxon>Stentoridae</taxon>
        <taxon>Stentor</taxon>
    </lineage>
</organism>
<evidence type="ECO:0000313" key="2">
    <source>
        <dbReference type="EMBL" id="OMJ75553.1"/>
    </source>
</evidence>
<feature type="region of interest" description="Disordered" evidence="1">
    <location>
        <begin position="1"/>
        <end position="23"/>
    </location>
</feature>
<comment type="caution">
    <text evidence="2">The sequence shown here is derived from an EMBL/GenBank/DDBJ whole genome shotgun (WGS) entry which is preliminary data.</text>
</comment>
<evidence type="ECO:0000256" key="1">
    <source>
        <dbReference type="SAM" id="MobiDB-lite"/>
    </source>
</evidence>
<reference evidence="2 3" key="1">
    <citation type="submission" date="2016-11" db="EMBL/GenBank/DDBJ databases">
        <title>The macronuclear genome of Stentor coeruleus: a giant cell with tiny introns.</title>
        <authorList>
            <person name="Slabodnick M."/>
            <person name="Ruby J.G."/>
            <person name="Reiff S.B."/>
            <person name="Swart E.C."/>
            <person name="Gosai S."/>
            <person name="Prabakaran S."/>
            <person name="Witkowska E."/>
            <person name="Larue G.E."/>
            <person name="Fisher S."/>
            <person name="Freeman R.M."/>
            <person name="Gunawardena J."/>
            <person name="Chu W."/>
            <person name="Stover N.A."/>
            <person name="Gregory B.D."/>
            <person name="Nowacki M."/>
            <person name="Derisi J."/>
            <person name="Roy S.W."/>
            <person name="Marshall W.F."/>
            <person name="Sood P."/>
        </authorList>
    </citation>
    <scope>NUCLEOTIDE SEQUENCE [LARGE SCALE GENOMIC DNA]</scope>
    <source>
        <strain evidence="2">WM001</strain>
    </source>
</reference>
<name>A0A1R2BFK8_9CILI</name>
<dbReference type="AlphaFoldDB" id="A0A1R2BFK8"/>
<evidence type="ECO:0000313" key="3">
    <source>
        <dbReference type="Proteomes" id="UP000187209"/>
    </source>
</evidence>